<reference evidence="3" key="1">
    <citation type="submission" date="2017-03" db="EMBL/GenBank/DDBJ databases">
        <title>Phytopthora megakarya and P. palmivora, two closely related causual agents of cacao black pod achieved similar genome size and gene model numbers by different mechanisms.</title>
        <authorList>
            <person name="Ali S."/>
            <person name="Shao J."/>
            <person name="Larry D.J."/>
            <person name="Kronmiller B."/>
            <person name="Shen D."/>
            <person name="Strem M.D."/>
            <person name="Melnick R.L."/>
            <person name="Guiltinan M.J."/>
            <person name="Tyler B.M."/>
            <person name="Meinhardt L.W."/>
            <person name="Bailey B.A."/>
        </authorList>
    </citation>
    <scope>NUCLEOTIDE SEQUENCE [LARGE SCALE GENOMIC DNA]</scope>
    <source>
        <strain evidence="3">zdho120</strain>
    </source>
</reference>
<dbReference type="Proteomes" id="UP000198211">
    <property type="component" value="Unassembled WGS sequence"/>
</dbReference>
<name>A0A225UHL6_9STRA</name>
<dbReference type="EMBL" id="NBNE01019859">
    <property type="protein sequence ID" value="OWY91599.1"/>
    <property type="molecule type" value="Genomic_DNA"/>
</dbReference>
<keyword evidence="2" id="KW-0347">Helicase</keyword>
<comment type="caution">
    <text evidence="2">The sequence shown here is derived from an EMBL/GenBank/DDBJ whole genome shotgun (WGS) entry which is preliminary data.</text>
</comment>
<evidence type="ECO:0000313" key="3">
    <source>
        <dbReference type="Proteomes" id="UP000198211"/>
    </source>
</evidence>
<accession>A0A225UHL6</accession>
<dbReference type="GO" id="GO:0004386">
    <property type="term" value="F:helicase activity"/>
    <property type="evidence" value="ECO:0007669"/>
    <property type="project" value="UniProtKB-KW"/>
</dbReference>
<evidence type="ECO:0000313" key="2">
    <source>
        <dbReference type="EMBL" id="OWY91599.1"/>
    </source>
</evidence>
<organism evidence="2 3">
    <name type="scientific">Phytophthora megakarya</name>
    <dbReference type="NCBI Taxonomy" id="4795"/>
    <lineage>
        <taxon>Eukaryota</taxon>
        <taxon>Sar</taxon>
        <taxon>Stramenopiles</taxon>
        <taxon>Oomycota</taxon>
        <taxon>Peronosporomycetes</taxon>
        <taxon>Peronosporales</taxon>
        <taxon>Peronosporaceae</taxon>
        <taxon>Phytophthora</taxon>
    </lineage>
</organism>
<sequence>MYGLPELSTYQDVSEEVEREDTDPRDVVANEIATYEPEELARTTALADQMNENQKEVFDLVIEASQKAELIRNASLIIGMKLR</sequence>
<protein>
    <submittedName>
        <fullName evidence="2">Helitron helicase</fullName>
    </submittedName>
</protein>
<proteinExistence type="predicted"/>
<keyword evidence="2" id="KW-0067">ATP-binding</keyword>
<gene>
    <name evidence="2" type="ORF">PHMEG_00039749</name>
</gene>
<keyword evidence="3" id="KW-1185">Reference proteome</keyword>
<evidence type="ECO:0000256" key="1">
    <source>
        <dbReference type="SAM" id="MobiDB-lite"/>
    </source>
</evidence>
<dbReference type="OrthoDB" id="1435114at2759"/>
<feature type="region of interest" description="Disordered" evidence="1">
    <location>
        <begin position="1"/>
        <end position="23"/>
    </location>
</feature>
<keyword evidence="2" id="KW-0547">Nucleotide-binding</keyword>
<dbReference type="AlphaFoldDB" id="A0A225UHL6"/>
<keyword evidence="2" id="KW-0378">Hydrolase</keyword>